<protein>
    <submittedName>
        <fullName evidence="1">Uncharacterized protein</fullName>
    </submittedName>
</protein>
<reference evidence="1 2" key="1">
    <citation type="submission" date="2018-06" db="EMBL/GenBank/DDBJ databases">
        <authorList>
            <consortium name="Pathogen Informatics"/>
            <person name="Doyle S."/>
        </authorList>
    </citation>
    <scope>NUCLEOTIDE SEQUENCE [LARGE SCALE GENOMIC DNA]</scope>
    <source>
        <strain evidence="1 2">NCTC13533</strain>
    </source>
</reference>
<dbReference type="AlphaFoldDB" id="A0A376DNG2"/>
<organism evidence="1 2">
    <name type="scientific">Chryseobacterium carnipullorum</name>
    <dbReference type="NCBI Taxonomy" id="1124835"/>
    <lineage>
        <taxon>Bacteria</taxon>
        <taxon>Pseudomonadati</taxon>
        <taxon>Bacteroidota</taxon>
        <taxon>Flavobacteriia</taxon>
        <taxon>Flavobacteriales</taxon>
        <taxon>Weeksellaceae</taxon>
        <taxon>Chryseobacterium group</taxon>
        <taxon>Chryseobacterium</taxon>
    </lineage>
</organism>
<dbReference type="EMBL" id="UFVQ01000003">
    <property type="protein sequence ID" value="STC92355.1"/>
    <property type="molecule type" value="Genomic_DNA"/>
</dbReference>
<proteinExistence type="predicted"/>
<sequence length="52" mass="6316">MRKSRKNSLNILIISKIFYIYDENIVLLHGYVKSVNFLFDIFESTNQYYCFN</sequence>
<name>A0A376DNG2_CHRCU</name>
<gene>
    <name evidence="1" type="ORF">NCTC13533_00329</name>
</gene>
<evidence type="ECO:0000313" key="1">
    <source>
        <dbReference type="EMBL" id="STC92355.1"/>
    </source>
</evidence>
<dbReference type="Proteomes" id="UP000255224">
    <property type="component" value="Unassembled WGS sequence"/>
</dbReference>
<accession>A0A376DNG2</accession>
<evidence type="ECO:0000313" key="2">
    <source>
        <dbReference type="Proteomes" id="UP000255224"/>
    </source>
</evidence>